<name>A0A5K7Z0R3_9BACT</name>
<gene>
    <name evidence="1" type="ORF">DSCA_60040</name>
</gene>
<evidence type="ECO:0000313" key="2">
    <source>
        <dbReference type="Proteomes" id="UP000427906"/>
    </source>
</evidence>
<sequence length="136" mass="16287">MKEYRFAEGYKPRLPNGEYEAQCIRYDNKFVLGKTKKLFLHFKIIEQGEHNGKVIFMAFNMRYDDKIKQGSKYFKTWCMVNHWNLPSRNAKLSPRLFSNKIYKVKTRTVKPEHNKKQMPEPFWYSVVDEIVEVVAG</sequence>
<dbReference type="Proteomes" id="UP000427906">
    <property type="component" value="Chromosome"/>
</dbReference>
<protein>
    <recommendedName>
        <fullName evidence="3">DUF669 domain-containing protein</fullName>
    </recommendedName>
</protein>
<evidence type="ECO:0008006" key="3">
    <source>
        <dbReference type="Google" id="ProtNLM"/>
    </source>
</evidence>
<reference evidence="1 2" key="1">
    <citation type="submission" date="2019-11" db="EMBL/GenBank/DDBJ databases">
        <title>Comparative genomics of hydrocarbon-degrading Desulfosarcina strains.</title>
        <authorList>
            <person name="Watanabe M."/>
            <person name="Kojima H."/>
            <person name="Fukui M."/>
        </authorList>
    </citation>
    <scope>NUCLEOTIDE SEQUENCE [LARGE SCALE GENOMIC DNA]</scope>
    <source>
        <strain evidence="1 2">PL12</strain>
    </source>
</reference>
<dbReference type="EMBL" id="AP021874">
    <property type="protein sequence ID" value="BBO72074.1"/>
    <property type="molecule type" value="Genomic_DNA"/>
</dbReference>
<accession>A0A5K7Z0R3</accession>
<keyword evidence="2" id="KW-1185">Reference proteome</keyword>
<dbReference type="AlphaFoldDB" id="A0A5K7Z0R3"/>
<dbReference type="RefSeq" id="WP_155319830.1">
    <property type="nucleotide sequence ID" value="NZ_AP021874.1"/>
</dbReference>
<proteinExistence type="predicted"/>
<organism evidence="1 2">
    <name type="scientific">Desulfosarcina alkanivorans</name>
    <dbReference type="NCBI Taxonomy" id="571177"/>
    <lineage>
        <taxon>Bacteria</taxon>
        <taxon>Pseudomonadati</taxon>
        <taxon>Thermodesulfobacteriota</taxon>
        <taxon>Desulfobacteria</taxon>
        <taxon>Desulfobacterales</taxon>
        <taxon>Desulfosarcinaceae</taxon>
        <taxon>Desulfosarcina</taxon>
    </lineage>
</organism>
<dbReference type="KEGG" id="dalk:DSCA_60040"/>
<evidence type="ECO:0000313" key="1">
    <source>
        <dbReference type="EMBL" id="BBO72074.1"/>
    </source>
</evidence>